<dbReference type="PROSITE" id="PS01063">
    <property type="entry name" value="SIGMA70_ECF"/>
    <property type="match status" value="1"/>
</dbReference>
<keyword evidence="4 6" id="KW-0238">DNA-binding</keyword>
<comment type="similarity">
    <text evidence="1 6">Belongs to the sigma-70 factor family. ECF subfamily.</text>
</comment>
<evidence type="ECO:0000259" key="9">
    <source>
        <dbReference type="Pfam" id="PF04545"/>
    </source>
</evidence>
<sequence length="292" mass="31332">MTAPRITADLATPAPSGHPPHAAPRAEAQGGGRVAGDAHRGGSADAHTAAGVHRADRAGHTEHEDRTGRMDHTEYAGPTEHADGEDRRAARAGSRAEGGARGDARAAASADDDLDWIARGLVRGDEHCLAAAYHRWGRLVHTLAARALGDPREAEDVTQQVFVAAWHGRANFRPERGSLPAWLIGITRRKIADALTSRTRRVELAATLGATLEHADRTDESPERILDRLVVTEELARLPRVQRDVLALAYFADLTQTQIADRTGMPLGTVKSHARRGLQRMRHSLAPAATGG</sequence>
<dbReference type="Gene3D" id="1.10.1740.10">
    <property type="match status" value="1"/>
</dbReference>
<dbReference type="Gene3D" id="1.10.10.10">
    <property type="entry name" value="Winged helix-like DNA-binding domain superfamily/Winged helix DNA-binding domain"/>
    <property type="match status" value="1"/>
</dbReference>
<dbReference type="SUPFAM" id="SSF88946">
    <property type="entry name" value="Sigma2 domain of RNA polymerase sigma factors"/>
    <property type="match status" value="1"/>
</dbReference>
<dbReference type="InterPro" id="IPR014284">
    <property type="entry name" value="RNA_pol_sigma-70_dom"/>
</dbReference>
<dbReference type="CDD" id="cd06171">
    <property type="entry name" value="Sigma70_r4"/>
    <property type="match status" value="1"/>
</dbReference>
<dbReference type="PANTHER" id="PTHR43133:SF62">
    <property type="entry name" value="RNA POLYMERASE SIGMA FACTOR SIGZ"/>
    <property type="match status" value="1"/>
</dbReference>
<proteinExistence type="inferred from homology"/>
<feature type="region of interest" description="Disordered" evidence="7">
    <location>
        <begin position="1"/>
        <end position="109"/>
    </location>
</feature>
<feature type="compositionally biased region" description="Basic and acidic residues" evidence="7">
    <location>
        <begin position="53"/>
        <end position="89"/>
    </location>
</feature>
<keyword evidence="11" id="KW-1185">Reference proteome</keyword>
<evidence type="ECO:0000256" key="5">
    <source>
        <dbReference type="ARBA" id="ARBA00023163"/>
    </source>
</evidence>
<dbReference type="InterPro" id="IPR036388">
    <property type="entry name" value="WH-like_DNA-bd_sf"/>
</dbReference>
<dbReference type="InterPro" id="IPR013324">
    <property type="entry name" value="RNA_pol_sigma_r3/r4-like"/>
</dbReference>
<evidence type="ECO:0000259" key="8">
    <source>
        <dbReference type="Pfam" id="PF04542"/>
    </source>
</evidence>
<dbReference type="Proteomes" id="UP001604282">
    <property type="component" value="Unassembled WGS sequence"/>
</dbReference>
<keyword evidence="5 6" id="KW-0804">Transcription</keyword>
<dbReference type="RefSeq" id="WP_392883141.1">
    <property type="nucleotide sequence ID" value="NZ_JBICZW010000011.1"/>
</dbReference>
<evidence type="ECO:0000256" key="6">
    <source>
        <dbReference type="RuleBase" id="RU000716"/>
    </source>
</evidence>
<feature type="domain" description="RNA polymerase sigma-70 region 2" evidence="8">
    <location>
        <begin position="133"/>
        <end position="201"/>
    </location>
</feature>
<reference evidence="10 11" key="1">
    <citation type="submission" date="2024-10" db="EMBL/GenBank/DDBJ databases">
        <title>The Natural Products Discovery Center: Release of the First 8490 Sequenced Strains for Exploring Actinobacteria Biosynthetic Diversity.</title>
        <authorList>
            <person name="Kalkreuter E."/>
            <person name="Kautsar S.A."/>
            <person name="Yang D."/>
            <person name="Bader C.D."/>
            <person name="Teijaro C.N."/>
            <person name="Fluegel L."/>
            <person name="Davis C.M."/>
            <person name="Simpson J.R."/>
            <person name="Lauterbach L."/>
            <person name="Steele A.D."/>
            <person name="Gui C."/>
            <person name="Meng S."/>
            <person name="Li G."/>
            <person name="Viehrig K."/>
            <person name="Ye F."/>
            <person name="Su P."/>
            <person name="Kiefer A.F."/>
            <person name="Nichols A."/>
            <person name="Cepeda A.J."/>
            <person name="Yan W."/>
            <person name="Fan B."/>
            <person name="Jiang Y."/>
            <person name="Adhikari A."/>
            <person name="Zheng C.-J."/>
            <person name="Schuster L."/>
            <person name="Cowan T.M."/>
            <person name="Smanski M.J."/>
            <person name="Chevrette M.G."/>
            <person name="De Carvalho L.P.S."/>
            <person name="Shen B."/>
        </authorList>
    </citation>
    <scope>NUCLEOTIDE SEQUENCE [LARGE SCALE GENOMIC DNA]</scope>
    <source>
        <strain evidence="10 11">NPDC048229</strain>
    </source>
</reference>
<dbReference type="InterPro" id="IPR000838">
    <property type="entry name" value="RNA_pol_sigma70_ECF_CS"/>
</dbReference>
<dbReference type="Pfam" id="PF04542">
    <property type="entry name" value="Sigma70_r2"/>
    <property type="match status" value="1"/>
</dbReference>
<keyword evidence="2 6" id="KW-0805">Transcription regulation</keyword>
<evidence type="ECO:0000256" key="4">
    <source>
        <dbReference type="ARBA" id="ARBA00023125"/>
    </source>
</evidence>
<dbReference type="InterPro" id="IPR013325">
    <property type="entry name" value="RNA_pol_sigma_r2"/>
</dbReference>
<protein>
    <recommendedName>
        <fullName evidence="6">RNA polymerase sigma factor</fullName>
    </recommendedName>
</protein>
<evidence type="ECO:0000256" key="3">
    <source>
        <dbReference type="ARBA" id="ARBA00023082"/>
    </source>
</evidence>
<keyword evidence="3 6" id="KW-0731">Sigma factor</keyword>
<evidence type="ECO:0000256" key="2">
    <source>
        <dbReference type="ARBA" id="ARBA00023015"/>
    </source>
</evidence>
<dbReference type="SUPFAM" id="SSF88659">
    <property type="entry name" value="Sigma3 and sigma4 domains of RNA polymerase sigma factors"/>
    <property type="match status" value="1"/>
</dbReference>
<accession>A0ABW7BY12</accession>
<dbReference type="EMBL" id="JBICZW010000011">
    <property type="protein sequence ID" value="MFG3191139.1"/>
    <property type="molecule type" value="Genomic_DNA"/>
</dbReference>
<organism evidence="10 11">
    <name type="scientific">Streptomyces omiyaensis</name>
    <dbReference type="NCBI Taxonomy" id="68247"/>
    <lineage>
        <taxon>Bacteria</taxon>
        <taxon>Bacillati</taxon>
        <taxon>Actinomycetota</taxon>
        <taxon>Actinomycetes</taxon>
        <taxon>Kitasatosporales</taxon>
        <taxon>Streptomycetaceae</taxon>
        <taxon>Streptomyces</taxon>
    </lineage>
</organism>
<name>A0ABW7BY12_9ACTN</name>
<evidence type="ECO:0000256" key="7">
    <source>
        <dbReference type="SAM" id="MobiDB-lite"/>
    </source>
</evidence>
<evidence type="ECO:0000313" key="10">
    <source>
        <dbReference type="EMBL" id="MFG3191139.1"/>
    </source>
</evidence>
<dbReference type="Pfam" id="PF04545">
    <property type="entry name" value="Sigma70_r4"/>
    <property type="match status" value="1"/>
</dbReference>
<feature type="domain" description="RNA polymerase sigma-70 region 4" evidence="9">
    <location>
        <begin position="235"/>
        <end position="283"/>
    </location>
</feature>
<dbReference type="PANTHER" id="PTHR43133">
    <property type="entry name" value="RNA POLYMERASE ECF-TYPE SIGMA FACTO"/>
    <property type="match status" value="1"/>
</dbReference>
<dbReference type="InterPro" id="IPR007627">
    <property type="entry name" value="RNA_pol_sigma70_r2"/>
</dbReference>
<comment type="caution">
    <text evidence="10">The sequence shown here is derived from an EMBL/GenBank/DDBJ whole genome shotgun (WGS) entry which is preliminary data.</text>
</comment>
<evidence type="ECO:0000256" key="1">
    <source>
        <dbReference type="ARBA" id="ARBA00010641"/>
    </source>
</evidence>
<dbReference type="InterPro" id="IPR039425">
    <property type="entry name" value="RNA_pol_sigma-70-like"/>
</dbReference>
<evidence type="ECO:0000313" key="11">
    <source>
        <dbReference type="Proteomes" id="UP001604282"/>
    </source>
</evidence>
<gene>
    <name evidence="10" type="ORF">ACGFYS_19630</name>
</gene>
<dbReference type="InterPro" id="IPR007630">
    <property type="entry name" value="RNA_pol_sigma70_r4"/>
</dbReference>
<dbReference type="NCBIfam" id="TIGR02937">
    <property type="entry name" value="sigma70-ECF"/>
    <property type="match status" value="1"/>
</dbReference>